<keyword evidence="3" id="KW-1185">Reference proteome</keyword>
<accession>A0ABP7CVG6</accession>
<dbReference type="PANTHER" id="PTHR39465:SF1">
    <property type="entry name" value="DNA LIGASE D 3'-PHOSPHOESTERASE DOMAIN-CONTAINING PROTEIN"/>
    <property type="match status" value="1"/>
</dbReference>
<evidence type="ECO:0000259" key="1">
    <source>
        <dbReference type="Pfam" id="PF13298"/>
    </source>
</evidence>
<protein>
    <recommendedName>
        <fullName evidence="1">DNA ligase D 3'-phosphoesterase domain-containing protein</fullName>
    </recommendedName>
</protein>
<dbReference type="RefSeq" id="WP_344811304.1">
    <property type="nucleotide sequence ID" value="NZ_BAAAYX010000003.1"/>
</dbReference>
<gene>
    <name evidence="2" type="ORF">GCM10022204_11090</name>
</gene>
<dbReference type="InterPro" id="IPR014144">
    <property type="entry name" value="LigD_PE_domain"/>
</dbReference>
<organism evidence="2 3">
    <name type="scientific">Microlunatus aurantiacus</name>
    <dbReference type="NCBI Taxonomy" id="446786"/>
    <lineage>
        <taxon>Bacteria</taxon>
        <taxon>Bacillati</taxon>
        <taxon>Actinomycetota</taxon>
        <taxon>Actinomycetes</taxon>
        <taxon>Propionibacteriales</taxon>
        <taxon>Propionibacteriaceae</taxon>
        <taxon>Microlunatus</taxon>
    </lineage>
</organism>
<dbReference type="Pfam" id="PF13298">
    <property type="entry name" value="LigD_N"/>
    <property type="match status" value="1"/>
</dbReference>
<dbReference type="PANTHER" id="PTHR39465">
    <property type="entry name" value="DNA LIGASE D, 3'-PHOSPHOESTERASE DOMAIN"/>
    <property type="match status" value="1"/>
</dbReference>
<reference evidence="3" key="1">
    <citation type="journal article" date="2019" name="Int. J. Syst. Evol. Microbiol.">
        <title>The Global Catalogue of Microorganisms (GCM) 10K type strain sequencing project: providing services to taxonomists for standard genome sequencing and annotation.</title>
        <authorList>
            <consortium name="The Broad Institute Genomics Platform"/>
            <consortium name="The Broad Institute Genome Sequencing Center for Infectious Disease"/>
            <person name="Wu L."/>
            <person name="Ma J."/>
        </authorList>
    </citation>
    <scope>NUCLEOTIDE SEQUENCE [LARGE SCALE GENOMIC DNA]</scope>
    <source>
        <strain evidence="3">JCM 16548</strain>
    </source>
</reference>
<sequence length="164" mass="18025">MADDQLRFVVNLHHATTPHFDLRLEAEGVLLSWAVPKGPSLDPTVRRLAVQVDDHELDQLTYEGRSVTDSGRVHTKIVWDTGTYTPAEPPRAAVDRGHLRFELSGHKLAGGFALTRTRLGDSDRSWILIKLTDEHAEPDRAASGVDRDRSVLTGVTNDELAAGG</sequence>
<dbReference type="EMBL" id="BAAAYX010000003">
    <property type="protein sequence ID" value="GAA3696947.1"/>
    <property type="molecule type" value="Genomic_DNA"/>
</dbReference>
<dbReference type="Proteomes" id="UP001500051">
    <property type="component" value="Unassembled WGS sequence"/>
</dbReference>
<name>A0ABP7CVG6_9ACTN</name>
<evidence type="ECO:0000313" key="3">
    <source>
        <dbReference type="Proteomes" id="UP001500051"/>
    </source>
</evidence>
<comment type="caution">
    <text evidence="2">The sequence shown here is derived from an EMBL/GenBank/DDBJ whole genome shotgun (WGS) entry which is preliminary data.</text>
</comment>
<feature type="domain" description="DNA ligase D 3'-phosphoesterase" evidence="1">
    <location>
        <begin position="13"/>
        <end position="116"/>
    </location>
</feature>
<proteinExistence type="predicted"/>
<evidence type="ECO:0000313" key="2">
    <source>
        <dbReference type="EMBL" id="GAA3696947.1"/>
    </source>
</evidence>